<evidence type="ECO:0000313" key="3">
    <source>
        <dbReference type="Proteomes" id="UP000265520"/>
    </source>
</evidence>
<sequence length="27" mass="2923">FRTSETFRGSTASGPLKPSEVSLLQNL</sequence>
<comment type="caution">
    <text evidence="2">The sequence shown here is derived from an EMBL/GenBank/DDBJ whole genome shotgun (WGS) entry which is preliminary data.</text>
</comment>
<keyword evidence="3" id="KW-1185">Reference proteome</keyword>
<feature type="region of interest" description="Disordered" evidence="1">
    <location>
        <begin position="1"/>
        <end position="27"/>
    </location>
</feature>
<reference evidence="2 3" key="1">
    <citation type="journal article" date="2018" name="Front. Plant Sci.">
        <title>Red Clover (Trifolium pratense) and Zigzag Clover (T. medium) - A Picture of Genomic Similarities and Differences.</title>
        <authorList>
            <person name="Dluhosova J."/>
            <person name="Istvanek J."/>
            <person name="Nedelnik J."/>
            <person name="Repkova J."/>
        </authorList>
    </citation>
    <scope>NUCLEOTIDE SEQUENCE [LARGE SCALE GENOMIC DNA]</scope>
    <source>
        <strain evidence="3">cv. 10/8</strain>
        <tissue evidence="2">Leaf</tissue>
    </source>
</reference>
<protein>
    <submittedName>
        <fullName evidence="2">Uncharacterized protein</fullName>
    </submittedName>
</protein>
<evidence type="ECO:0000313" key="2">
    <source>
        <dbReference type="EMBL" id="MCI75820.1"/>
    </source>
</evidence>
<proteinExistence type="predicted"/>
<dbReference type="Proteomes" id="UP000265520">
    <property type="component" value="Unassembled WGS sequence"/>
</dbReference>
<accession>A0A392UU01</accession>
<dbReference type="EMBL" id="LXQA010891744">
    <property type="protein sequence ID" value="MCI75820.1"/>
    <property type="molecule type" value="Genomic_DNA"/>
</dbReference>
<evidence type="ECO:0000256" key="1">
    <source>
        <dbReference type="SAM" id="MobiDB-lite"/>
    </source>
</evidence>
<feature type="non-terminal residue" evidence="2">
    <location>
        <position position="1"/>
    </location>
</feature>
<organism evidence="2 3">
    <name type="scientific">Trifolium medium</name>
    <dbReference type="NCBI Taxonomy" id="97028"/>
    <lineage>
        <taxon>Eukaryota</taxon>
        <taxon>Viridiplantae</taxon>
        <taxon>Streptophyta</taxon>
        <taxon>Embryophyta</taxon>
        <taxon>Tracheophyta</taxon>
        <taxon>Spermatophyta</taxon>
        <taxon>Magnoliopsida</taxon>
        <taxon>eudicotyledons</taxon>
        <taxon>Gunneridae</taxon>
        <taxon>Pentapetalae</taxon>
        <taxon>rosids</taxon>
        <taxon>fabids</taxon>
        <taxon>Fabales</taxon>
        <taxon>Fabaceae</taxon>
        <taxon>Papilionoideae</taxon>
        <taxon>50 kb inversion clade</taxon>
        <taxon>NPAAA clade</taxon>
        <taxon>Hologalegina</taxon>
        <taxon>IRL clade</taxon>
        <taxon>Trifolieae</taxon>
        <taxon>Trifolium</taxon>
    </lineage>
</organism>
<feature type="compositionally biased region" description="Polar residues" evidence="1">
    <location>
        <begin position="1"/>
        <end position="13"/>
    </location>
</feature>
<dbReference type="AlphaFoldDB" id="A0A392UU01"/>
<name>A0A392UU01_9FABA</name>